<reference evidence="1" key="1">
    <citation type="submission" date="2022-04" db="EMBL/GenBank/DDBJ databases">
        <title>Jade perch genome.</title>
        <authorList>
            <person name="Chao B."/>
        </authorList>
    </citation>
    <scope>NUCLEOTIDE SEQUENCE</scope>
    <source>
        <strain evidence="1">CB-2022</strain>
    </source>
</reference>
<keyword evidence="2" id="KW-1185">Reference proteome</keyword>
<dbReference type="Proteomes" id="UP000831701">
    <property type="component" value="Chromosome 19"/>
</dbReference>
<comment type="caution">
    <text evidence="1">The sequence shown here is derived from an EMBL/GenBank/DDBJ whole genome shotgun (WGS) entry which is preliminary data.</text>
</comment>
<evidence type="ECO:0000313" key="2">
    <source>
        <dbReference type="Proteomes" id="UP000831701"/>
    </source>
</evidence>
<organism evidence="1 2">
    <name type="scientific">Scortum barcoo</name>
    <name type="common">barcoo grunter</name>
    <dbReference type="NCBI Taxonomy" id="214431"/>
    <lineage>
        <taxon>Eukaryota</taxon>
        <taxon>Metazoa</taxon>
        <taxon>Chordata</taxon>
        <taxon>Craniata</taxon>
        <taxon>Vertebrata</taxon>
        <taxon>Euteleostomi</taxon>
        <taxon>Actinopterygii</taxon>
        <taxon>Neopterygii</taxon>
        <taxon>Teleostei</taxon>
        <taxon>Neoteleostei</taxon>
        <taxon>Acanthomorphata</taxon>
        <taxon>Eupercaria</taxon>
        <taxon>Centrarchiformes</taxon>
        <taxon>Terapontoidei</taxon>
        <taxon>Terapontidae</taxon>
        <taxon>Scortum</taxon>
    </lineage>
</organism>
<name>A0ACB8VQJ9_9TELE</name>
<evidence type="ECO:0000313" key="1">
    <source>
        <dbReference type="EMBL" id="KAI3357794.1"/>
    </source>
</evidence>
<protein>
    <submittedName>
        <fullName evidence="1">Uncharacterized protein</fullName>
    </submittedName>
</protein>
<sequence length="76" mass="7333">MSLGWPGNALGSPRKSWRKCLGPLYQSAGGAVEGHLGGSGGLMGCAAAGVGALSAVSELVGPSAEAALVNEPNGAR</sequence>
<accession>A0ACB8VQJ9</accession>
<dbReference type="EMBL" id="CM041549">
    <property type="protein sequence ID" value="KAI3357794.1"/>
    <property type="molecule type" value="Genomic_DNA"/>
</dbReference>
<proteinExistence type="predicted"/>
<gene>
    <name evidence="1" type="ORF">L3Q82_016185</name>
</gene>